<dbReference type="InterPro" id="IPR001466">
    <property type="entry name" value="Beta-lactam-related"/>
</dbReference>
<dbReference type="HOGENOM" id="CLU_030169_5_0_5"/>
<dbReference type="KEGG" id="pect:BN1012_Phect2407"/>
<dbReference type="Proteomes" id="UP000032160">
    <property type="component" value="Chromosome I"/>
</dbReference>
<feature type="compositionally biased region" description="Polar residues" evidence="1">
    <location>
        <begin position="1"/>
        <end position="18"/>
    </location>
</feature>
<dbReference type="InterPro" id="IPR012338">
    <property type="entry name" value="Beta-lactam/transpept-like"/>
</dbReference>
<proteinExistence type="predicted"/>
<gene>
    <name evidence="3" type="ORF">BN1012_Phect2407</name>
</gene>
<dbReference type="PANTHER" id="PTHR43283">
    <property type="entry name" value="BETA-LACTAMASE-RELATED"/>
    <property type="match status" value="1"/>
</dbReference>
<dbReference type="Gene3D" id="3.40.710.10">
    <property type="entry name" value="DD-peptidase/beta-lactamase superfamily"/>
    <property type="match status" value="1"/>
</dbReference>
<accession>X5MMR0</accession>
<evidence type="ECO:0000313" key="3">
    <source>
        <dbReference type="EMBL" id="CDO60620.1"/>
    </source>
</evidence>
<dbReference type="SUPFAM" id="SSF56601">
    <property type="entry name" value="beta-lactamase/transpeptidase-like"/>
    <property type="match status" value="1"/>
</dbReference>
<name>X5MMR0_9HYPH</name>
<feature type="domain" description="Beta-lactamase-related" evidence="2">
    <location>
        <begin position="60"/>
        <end position="332"/>
    </location>
</feature>
<dbReference type="Pfam" id="PF00144">
    <property type="entry name" value="Beta-lactamase"/>
    <property type="match status" value="1"/>
</dbReference>
<dbReference type="AlphaFoldDB" id="X5MMR0"/>
<dbReference type="PANTHER" id="PTHR43283:SF7">
    <property type="entry name" value="BETA-LACTAMASE-RELATED DOMAIN-CONTAINING PROTEIN"/>
    <property type="match status" value="1"/>
</dbReference>
<evidence type="ECO:0000313" key="4">
    <source>
        <dbReference type="Proteomes" id="UP000032160"/>
    </source>
</evidence>
<dbReference type="EMBL" id="HG966617">
    <property type="protein sequence ID" value="CDO60620.1"/>
    <property type="molecule type" value="Genomic_DNA"/>
</dbReference>
<evidence type="ECO:0000256" key="1">
    <source>
        <dbReference type="SAM" id="MobiDB-lite"/>
    </source>
</evidence>
<organism evidence="3 4">
    <name type="scientific">Candidatus Phaeomarinibacter ectocarpi</name>
    <dbReference type="NCBI Taxonomy" id="1458461"/>
    <lineage>
        <taxon>Bacteria</taxon>
        <taxon>Pseudomonadati</taxon>
        <taxon>Pseudomonadota</taxon>
        <taxon>Alphaproteobacteria</taxon>
        <taxon>Hyphomicrobiales</taxon>
        <taxon>Parvibaculaceae</taxon>
        <taxon>Candidatus Phaeomarinibacter</taxon>
    </lineage>
</organism>
<dbReference type="InterPro" id="IPR050789">
    <property type="entry name" value="Diverse_Enzym_Activities"/>
</dbReference>
<sequence length="359" mass="38954">MTDTSNLPTLPSQPTNVDWPNGDWPTGTATTANHVALGDLLDHAFSDPNGDGKGPDDMGPTHAFVAIQGGKLVSEAYAEGYGPTQTYPSWSMAKSMLQALIGIAVRDGKMSIFDRVGAPEWPAGDPRAELTFDQLLRMASGLEFDENYVDGDISDTISMLFGEGKADVAHYAADKPLIHPIDSVFNYSSGTTNILVRALSTVLGDGEPLSAQDFEAFMRTELLDPIGVTHAVPKFDGVGTWIGSSYCFMTARDFARFGLLYLRGGWWGDRQILPNGWVDYARTQSKVPTGDDEFMGYGAHWWLEIAGPGTFSCNGYGGQYIVLVPEKDLILVRHGDSHDVQGDGVKRWIKDVADCFAVA</sequence>
<reference evidence="3 4" key="1">
    <citation type="journal article" date="2014" name="Front. Genet.">
        <title>Genome and metabolic network of "Candidatus Phaeomarinobacter ectocarpi" Ec32, a new candidate genus of Alphaproteobacteria frequently associated with brown algae.</title>
        <authorList>
            <person name="Dittami S.M."/>
            <person name="Barbeyron T."/>
            <person name="Boyen C."/>
            <person name="Cambefort J."/>
            <person name="Collet G."/>
            <person name="Delage L."/>
            <person name="Gobet A."/>
            <person name="Groisillier A."/>
            <person name="Leblanc C."/>
            <person name="Michel G."/>
            <person name="Scornet D."/>
            <person name="Siegel A."/>
            <person name="Tapia J.E."/>
            <person name="Tonon T."/>
        </authorList>
    </citation>
    <scope>NUCLEOTIDE SEQUENCE [LARGE SCALE GENOMIC DNA]</scope>
    <source>
        <strain evidence="3 4">Ec32</strain>
    </source>
</reference>
<feature type="region of interest" description="Disordered" evidence="1">
    <location>
        <begin position="1"/>
        <end position="27"/>
    </location>
</feature>
<dbReference type="RefSeq" id="WP_081826202.1">
    <property type="nucleotide sequence ID" value="NZ_HG966617.1"/>
</dbReference>
<dbReference type="STRING" id="1458461.BN1012_Phect2407"/>
<keyword evidence="4" id="KW-1185">Reference proteome</keyword>
<evidence type="ECO:0000259" key="2">
    <source>
        <dbReference type="Pfam" id="PF00144"/>
    </source>
</evidence>
<protein>
    <submittedName>
        <fullName evidence="3">Beta-lactamase class C and other penicillin binding proteins</fullName>
    </submittedName>
</protein>